<dbReference type="EC" id="5.3.2.3" evidence="2"/>
<dbReference type="GO" id="GO:0016853">
    <property type="term" value="F:isomerase activity"/>
    <property type="evidence" value="ECO:0007669"/>
    <property type="project" value="UniProtKB-KW"/>
</dbReference>
<evidence type="ECO:0000313" key="3">
    <source>
        <dbReference type="Proteomes" id="UP000216052"/>
    </source>
</evidence>
<keyword evidence="2" id="KW-0413">Isomerase</keyword>
<reference evidence="2" key="1">
    <citation type="submission" date="2024-05" db="EMBL/GenBank/DDBJ databases">
        <title>Isolation and characterization of Sporomusa carbonis sp. nov., a carboxydotrophic hydrogenogen in the genus of Sporomusa isolated from a charcoal burning pile.</title>
        <authorList>
            <person name="Boeer T."/>
            <person name="Rosenbaum F."/>
            <person name="Eysell L."/>
            <person name="Mueller V."/>
            <person name="Daniel R."/>
            <person name="Poehlein A."/>
        </authorList>
    </citation>
    <scope>NUCLEOTIDE SEQUENCE [LARGE SCALE GENOMIC DNA]</scope>
    <source>
        <strain evidence="2">DSM 3132</strain>
    </source>
</reference>
<proteinExistence type="predicted"/>
<sequence length="139" mass="16027">MSGLHDCCIIDLPKITDPRGNLSFIEGAQHIPFEIRRVYYLYDIPGGETRGGHAHKELQQLIVAMSGSFDVILDDGFNKKTFSLNRSYYGLYLTNMVWREIVNFSSGAVCMVLASEHYDESDYYRDYKEFRAAVKEMHK</sequence>
<dbReference type="InterPro" id="IPR011051">
    <property type="entry name" value="RmlC_Cupin_sf"/>
</dbReference>
<protein>
    <submittedName>
        <fullName evidence="2">TDP-4-oxo-6-deoxy-alpha-D-glucose-3, 4-oxoisomerase</fullName>
        <ecNumber evidence="2">5.3.2.3</ecNumber>
    </submittedName>
</protein>
<accession>A0ABZ3J863</accession>
<dbReference type="CDD" id="cd20292">
    <property type="entry name" value="cupin_QdtA-like"/>
    <property type="match status" value="1"/>
</dbReference>
<dbReference type="EMBL" id="CP155571">
    <property type="protein sequence ID" value="XFO74066.1"/>
    <property type="molecule type" value="Genomic_DNA"/>
</dbReference>
<evidence type="ECO:0000313" key="2">
    <source>
        <dbReference type="EMBL" id="XFO74066.1"/>
    </source>
</evidence>
<name>A0ABZ3J863_SPOA4</name>
<organism evidence="2 3">
    <name type="scientific">Sporomusa acidovorans (strain ATCC 49682 / DSM 3132 / Mol)</name>
    <dbReference type="NCBI Taxonomy" id="1123286"/>
    <lineage>
        <taxon>Bacteria</taxon>
        <taxon>Bacillati</taxon>
        <taxon>Bacillota</taxon>
        <taxon>Negativicutes</taxon>
        <taxon>Selenomonadales</taxon>
        <taxon>Sporomusaceae</taxon>
        <taxon>Sporomusa</taxon>
    </lineage>
</organism>
<feature type="domain" description="Sugar 3,4-ketoisomerase QdtA cupin" evidence="1">
    <location>
        <begin position="6"/>
        <end position="134"/>
    </location>
</feature>
<evidence type="ECO:0000259" key="1">
    <source>
        <dbReference type="Pfam" id="PF05523"/>
    </source>
</evidence>
<dbReference type="Gene3D" id="2.60.120.10">
    <property type="entry name" value="Jelly Rolls"/>
    <property type="match status" value="1"/>
</dbReference>
<dbReference type="Proteomes" id="UP000216052">
    <property type="component" value="Chromosome"/>
</dbReference>
<dbReference type="InterPro" id="IPR008894">
    <property type="entry name" value="QdtA_cupin_dom"/>
</dbReference>
<gene>
    <name evidence="2" type="primary">fdtA_2</name>
    <name evidence="2" type="ORF">SPACI_041750</name>
</gene>
<dbReference type="InterPro" id="IPR014710">
    <property type="entry name" value="RmlC-like_jellyroll"/>
</dbReference>
<dbReference type="SUPFAM" id="SSF51182">
    <property type="entry name" value="RmlC-like cupins"/>
    <property type="match status" value="1"/>
</dbReference>
<dbReference type="Pfam" id="PF05523">
    <property type="entry name" value="FdtA"/>
    <property type="match status" value="1"/>
</dbReference>
<keyword evidence="3" id="KW-1185">Reference proteome</keyword>
<dbReference type="RefSeq" id="WP_093796338.1">
    <property type="nucleotide sequence ID" value="NZ_CP155571.1"/>
</dbReference>